<organism evidence="18 19">
    <name type="scientific">Segatella cerevisiae</name>
    <dbReference type="NCBI Taxonomy" id="2053716"/>
    <lineage>
        <taxon>Bacteria</taxon>
        <taxon>Pseudomonadati</taxon>
        <taxon>Bacteroidota</taxon>
        <taxon>Bacteroidia</taxon>
        <taxon>Bacteroidales</taxon>
        <taxon>Prevotellaceae</taxon>
        <taxon>Segatella</taxon>
    </lineage>
</organism>
<dbReference type="PANTHER" id="PTHR11070">
    <property type="entry name" value="UVRD / RECB / PCRA DNA HELICASE FAMILY MEMBER"/>
    <property type="match status" value="1"/>
</dbReference>
<evidence type="ECO:0000256" key="3">
    <source>
        <dbReference type="ARBA" id="ARBA00022763"/>
    </source>
</evidence>
<dbReference type="InterPro" id="IPR014017">
    <property type="entry name" value="DNA_helicase_UvrD-like_C"/>
</dbReference>
<evidence type="ECO:0000313" key="18">
    <source>
        <dbReference type="EMBL" id="MCO6025098.1"/>
    </source>
</evidence>
<keyword evidence="19" id="KW-1185">Reference proteome</keyword>
<accession>A0ABT1BXW2</accession>
<dbReference type="InterPro" id="IPR011604">
    <property type="entry name" value="PDDEXK-like_dom_sf"/>
</dbReference>
<evidence type="ECO:0000259" key="17">
    <source>
        <dbReference type="PROSITE" id="PS51217"/>
    </source>
</evidence>
<dbReference type="Pfam" id="PF00580">
    <property type="entry name" value="UvrD-helicase"/>
    <property type="match status" value="1"/>
</dbReference>
<keyword evidence="8" id="KW-0238">DNA-binding</keyword>
<evidence type="ECO:0000256" key="12">
    <source>
        <dbReference type="ARBA" id="ARBA00034808"/>
    </source>
</evidence>
<sequence>MTNTLKPLTVYSASAGAGKTFKLATQYISLLILNPLSYRSILAVTFTNKATEEMKMRILSQLYGISKGLNDSKAYLNEIISTTGLQKPMIKQRASWILKLLLHHYDDFKVETIDAFFQTVLRNLAYELNLTANLKISLNDQEVLDQCIDNLIEQLDENSPVLRWIMDYIHEKMDDDKGWNIIRQIKDFGKNIFGDAYKKNFKELEPLMAPGNEFFTKFSEHLHCIKTNAEQTIKQYADRFFQTMEESGYSASDLSRGEKGIWNYFSRLQSGEFTDDAKLHNNTVKKCLEDPKNWVTKQNAVPGKGVYALVEAKLWPLLKEAESKLLDLVNDYKSADLTLRHLNTLRLLGKIGEEVRTSNQEASRFLLSDTQNLLSSLIDDSDSPFIFEKIGARLEHIMIDEFQDTSRIQWDNFKVLLKETMSHGLPPSKNIAQNLIVGDIKQSIYRWRGGDWKLLQGIKDEFSGQVDKKNLDTNFRSDRNIINFNNTFFEKATQSSIWSADGKAQEQLTKAYNIKDLRQEIPASKGDNGSVHIELLPNNEDYHDLMLQKTVEMVRQLLQAGCKERDIAILVRKNPTIQEIGSYFMDQLPEVTLVSDLAFRLDASQAVNILIDALRLMIHRDDALSLSNLTKAYQTEIKHPGKSDNELFLCPGKTVKERLESQLPEAYINHLDELMRLPLVDLIEQLYAIFELSQLNEQSAYICAFYDQVNAYLQENSPDIEDFLNVWDENLHTQSIQSEEANGIRLLTIHKSKGLEFDHVIIPFCDWIFEKPGYTLWCSPEKNPYNELPVIPVDLYKKQMCGSVFEHFYKEEHSQNVVDNMNLLYVAFTRAKRGLYIFGKNKDKDKASHKTKSTSSPAGPVDESDVIGRVLPDIADELQVSVSKVSENEGQPSDQDDKSTKGKDSAQETLVFDYGTPDIKTAGPQEKVSDNIFLQPVLSKKITVNNYRNRVDFRESNKSKDFIEGDDEEIQEQNEYIRTGNVMHAIFSSIRTLDDVDQALDQLEQDGVLDTGNLSKEKLKDIMRQRLESDKVRDWFSSRWELFNECTILYRDPDTNETIEKRPDRVMADEKEMIVVDFKFGKPHKEYEDQVRTYMSLLSQMQQLPVSGYLWYVYPNRIQQVLPTKS</sequence>
<evidence type="ECO:0000256" key="11">
    <source>
        <dbReference type="ARBA" id="ARBA00034617"/>
    </source>
</evidence>
<keyword evidence="7 14" id="KW-0067">ATP-binding</keyword>
<dbReference type="EMBL" id="JAMXLY010000011">
    <property type="protein sequence ID" value="MCO6025098.1"/>
    <property type="molecule type" value="Genomic_DNA"/>
</dbReference>
<dbReference type="RefSeq" id="WP_252760461.1">
    <property type="nucleotide sequence ID" value="NZ_JAMXLY010000011.1"/>
</dbReference>
<evidence type="ECO:0000256" key="1">
    <source>
        <dbReference type="ARBA" id="ARBA00022722"/>
    </source>
</evidence>
<gene>
    <name evidence="18" type="ORF">NG821_04460</name>
</gene>
<dbReference type="Gene3D" id="3.40.50.300">
    <property type="entry name" value="P-loop containing nucleotide triphosphate hydrolases"/>
    <property type="match status" value="3"/>
</dbReference>
<dbReference type="Pfam" id="PF12705">
    <property type="entry name" value="PDDEXK_1"/>
    <property type="match status" value="1"/>
</dbReference>
<dbReference type="InterPro" id="IPR014016">
    <property type="entry name" value="UvrD-like_ATP-bd"/>
</dbReference>
<evidence type="ECO:0000256" key="6">
    <source>
        <dbReference type="ARBA" id="ARBA00022839"/>
    </source>
</evidence>
<keyword evidence="4 14" id="KW-0378">Hydrolase</keyword>
<feature type="domain" description="UvrD-like helicase C-terminal" evidence="17">
    <location>
        <begin position="500"/>
        <end position="754"/>
    </location>
</feature>
<keyword evidence="9" id="KW-0234">DNA repair</keyword>
<feature type="domain" description="UvrD-like helicase ATP-binding" evidence="16">
    <location>
        <begin position="1"/>
        <end position="478"/>
    </location>
</feature>
<evidence type="ECO:0000256" key="14">
    <source>
        <dbReference type="PROSITE-ProRule" id="PRU00560"/>
    </source>
</evidence>
<feature type="binding site" evidence="14">
    <location>
        <begin position="13"/>
        <end position="20"/>
    </location>
    <ligand>
        <name>ATP</name>
        <dbReference type="ChEBI" id="CHEBI:30616"/>
    </ligand>
</feature>
<dbReference type="PANTHER" id="PTHR11070:SF67">
    <property type="entry name" value="DNA 3'-5' HELICASE"/>
    <property type="match status" value="1"/>
</dbReference>
<evidence type="ECO:0000256" key="5">
    <source>
        <dbReference type="ARBA" id="ARBA00022806"/>
    </source>
</evidence>
<comment type="catalytic activity">
    <reaction evidence="13">
        <text>ATP + H2O = ADP + phosphate + H(+)</text>
        <dbReference type="Rhea" id="RHEA:13065"/>
        <dbReference type="ChEBI" id="CHEBI:15377"/>
        <dbReference type="ChEBI" id="CHEBI:15378"/>
        <dbReference type="ChEBI" id="CHEBI:30616"/>
        <dbReference type="ChEBI" id="CHEBI:43474"/>
        <dbReference type="ChEBI" id="CHEBI:456216"/>
        <dbReference type="EC" id="5.6.2.4"/>
    </reaction>
</comment>
<evidence type="ECO:0000256" key="8">
    <source>
        <dbReference type="ARBA" id="ARBA00023125"/>
    </source>
</evidence>
<dbReference type="InterPro" id="IPR000212">
    <property type="entry name" value="DNA_helicase_UvrD/REP"/>
</dbReference>
<proteinExistence type="predicted"/>
<evidence type="ECO:0000256" key="2">
    <source>
        <dbReference type="ARBA" id="ARBA00022741"/>
    </source>
</evidence>
<comment type="catalytic activity">
    <reaction evidence="11">
        <text>Couples ATP hydrolysis with the unwinding of duplex DNA by translocating in the 3'-5' direction.</text>
        <dbReference type="EC" id="5.6.2.4"/>
    </reaction>
</comment>
<feature type="compositionally biased region" description="Polar residues" evidence="15">
    <location>
        <begin position="882"/>
        <end position="893"/>
    </location>
</feature>
<keyword evidence="2 14" id="KW-0547">Nucleotide-binding</keyword>
<name>A0ABT1BXW2_9BACT</name>
<dbReference type="Proteomes" id="UP001204015">
    <property type="component" value="Unassembled WGS sequence"/>
</dbReference>
<evidence type="ECO:0000256" key="9">
    <source>
        <dbReference type="ARBA" id="ARBA00023204"/>
    </source>
</evidence>
<dbReference type="Gene3D" id="3.90.320.10">
    <property type="match status" value="1"/>
</dbReference>
<feature type="region of interest" description="Disordered" evidence="15">
    <location>
        <begin position="882"/>
        <end position="906"/>
    </location>
</feature>
<dbReference type="PROSITE" id="PS51217">
    <property type="entry name" value="UVRD_HELICASE_CTER"/>
    <property type="match status" value="1"/>
</dbReference>
<comment type="caution">
    <text evidence="18">The sequence shown here is derived from an EMBL/GenBank/DDBJ whole genome shotgun (WGS) entry which is preliminary data.</text>
</comment>
<dbReference type="Gene3D" id="1.10.3170.10">
    <property type="entry name" value="Recbcd, chain B, domain 2"/>
    <property type="match status" value="1"/>
</dbReference>
<dbReference type="PROSITE" id="PS51198">
    <property type="entry name" value="UVRD_HELICASE_ATP_BIND"/>
    <property type="match status" value="1"/>
</dbReference>
<evidence type="ECO:0000313" key="19">
    <source>
        <dbReference type="Proteomes" id="UP001204015"/>
    </source>
</evidence>
<dbReference type="SUPFAM" id="SSF52540">
    <property type="entry name" value="P-loop containing nucleoside triphosphate hydrolases"/>
    <property type="match status" value="1"/>
</dbReference>
<keyword evidence="6" id="KW-0269">Exonuclease</keyword>
<keyword evidence="3" id="KW-0227">DNA damage</keyword>
<evidence type="ECO:0000256" key="4">
    <source>
        <dbReference type="ARBA" id="ARBA00022801"/>
    </source>
</evidence>
<keyword evidence="1" id="KW-0540">Nuclease</keyword>
<evidence type="ECO:0000256" key="7">
    <source>
        <dbReference type="ARBA" id="ARBA00022840"/>
    </source>
</evidence>
<keyword evidence="10" id="KW-0413">Isomerase</keyword>
<dbReference type="InterPro" id="IPR027417">
    <property type="entry name" value="P-loop_NTPase"/>
</dbReference>
<feature type="region of interest" description="Disordered" evidence="15">
    <location>
        <begin position="845"/>
        <end position="865"/>
    </location>
</feature>
<dbReference type="Pfam" id="PF13361">
    <property type="entry name" value="UvrD_C"/>
    <property type="match status" value="2"/>
</dbReference>
<evidence type="ECO:0000259" key="16">
    <source>
        <dbReference type="PROSITE" id="PS51198"/>
    </source>
</evidence>
<dbReference type="EC" id="5.6.2.4" evidence="12"/>
<reference evidence="18 19" key="1">
    <citation type="submission" date="2022-06" db="EMBL/GenBank/DDBJ databases">
        <title>A taxonomic note on the genus Prevotella: Description of four novel genera and emended description of the genera Hallella and Xylanibacter.</title>
        <authorList>
            <person name="Hitch T.C.A."/>
        </authorList>
    </citation>
    <scope>NUCLEOTIDE SEQUENCE [LARGE SCALE GENOMIC DNA]</scope>
    <source>
        <strain evidence="18 19">DSM 100619</strain>
    </source>
</reference>
<dbReference type="InterPro" id="IPR038726">
    <property type="entry name" value="PDDEXK_AddAB-type"/>
</dbReference>
<keyword evidence="5 14" id="KW-0347">Helicase</keyword>
<evidence type="ECO:0000256" key="15">
    <source>
        <dbReference type="SAM" id="MobiDB-lite"/>
    </source>
</evidence>
<feature type="compositionally biased region" description="Basic and acidic residues" evidence="15">
    <location>
        <begin position="895"/>
        <end position="906"/>
    </location>
</feature>
<evidence type="ECO:0000256" key="13">
    <source>
        <dbReference type="ARBA" id="ARBA00048988"/>
    </source>
</evidence>
<protein>
    <recommendedName>
        <fullName evidence="12">DNA 3'-5' helicase</fullName>
        <ecNumber evidence="12">5.6.2.4</ecNumber>
    </recommendedName>
</protein>
<evidence type="ECO:0000256" key="10">
    <source>
        <dbReference type="ARBA" id="ARBA00023235"/>
    </source>
</evidence>